<evidence type="ECO:0000256" key="1">
    <source>
        <dbReference type="ARBA" id="ARBA00004123"/>
    </source>
</evidence>
<evidence type="ECO:0000256" key="8">
    <source>
        <dbReference type="SAM" id="MobiDB-lite"/>
    </source>
</evidence>
<protein>
    <submittedName>
        <fullName evidence="9">Uncharacterized protein</fullName>
    </submittedName>
</protein>
<comment type="subcellular location">
    <subcellularLocation>
        <location evidence="1">Nucleus</location>
    </subcellularLocation>
</comment>
<comment type="caution">
    <text evidence="9">The sequence shown here is derived from an EMBL/GenBank/DDBJ whole genome shotgun (WGS) entry which is preliminary data.</text>
</comment>
<feature type="coiled-coil region" evidence="7">
    <location>
        <begin position="83"/>
        <end position="110"/>
    </location>
</feature>
<gene>
    <name evidence="9" type="ORF">ATC70_000749</name>
</gene>
<organism evidence="9 10">
    <name type="scientific">Mucor velutinosus</name>
    <dbReference type="NCBI Taxonomy" id="708070"/>
    <lineage>
        <taxon>Eukaryota</taxon>
        <taxon>Fungi</taxon>
        <taxon>Fungi incertae sedis</taxon>
        <taxon>Mucoromycota</taxon>
        <taxon>Mucoromycotina</taxon>
        <taxon>Mucoromycetes</taxon>
        <taxon>Mucorales</taxon>
        <taxon>Mucorineae</taxon>
        <taxon>Mucoraceae</taxon>
        <taxon>Mucor</taxon>
    </lineage>
</organism>
<dbReference type="AlphaFoldDB" id="A0AAN7HNM1"/>
<dbReference type="GeneID" id="89944451"/>
<name>A0AAN7HNM1_9FUNG</name>
<evidence type="ECO:0000313" key="9">
    <source>
        <dbReference type="EMBL" id="KAK4517414.1"/>
    </source>
</evidence>
<feature type="compositionally biased region" description="Low complexity" evidence="8">
    <location>
        <begin position="136"/>
        <end position="151"/>
    </location>
</feature>
<sequence>MKHTMSLTELTNELSKSFDACLEAILADPQQKEDDAESLNTYLAALKISFLQIENQLRDIRLKALGSKELSVTESNKLLKRDIEIKKNTIDKYVTRIESWEKELPVLKENSEKAVAIRTDGHDFDSDIVLPEETTTTTEAAAAAAAASNGNADEDDEDEDVEFEEV</sequence>
<dbReference type="Proteomes" id="UP001304243">
    <property type="component" value="Unassembled WGS sequence"/>
</dbReference>
<dbReference type="InterPro" id="IPR021640">
    <property type="entry name" value="Mediator_Med28"/>
</dbReference>
<keyword evidence="3" id="KW-0805">Transcription regulation</keyword>
<evidence type="ECO:0000256" key="5">
    <source>
        <dbReference type="ARBA" id="ARBA00023163"/>
    </source>
</evidence>
<proteinExistence type="inferred from homology"/>
<accession>A0AAN7HNM1</accession>
<dbReference type="GO" id="GO:0005634">
    <property type="term" value="C:nucleus"/>
    <property type="evidence" value="ECO:0007669"/>
    <property type="project" value="UniProtKB-SubCell"/>
</dbReference>
<evidence type="ECO:0000256" key="4">
    <source>
        <dbReference type="ARBA" id="ARBA00023054"/>
    </source>
</evidence>
<dbReference type="EMBL" id="JASEJX010000013">
    <property type="protein sequence ID" value="KAK4517414.1"/>
    <property type="molecule type" value="Genomic_DNA"/>
</dbReference>
<keyword evidence="5" id="KW-0804">Transcription</keyword>
<feature type="compositionally biased region" description="Acidic residues" evidence="8">
    <location>
        <begin position="152"/>
        <end position="166"/>
    </location>
</feature>
<dbReference type="Pfam" id="PF11594">
    <property type="entry name" value="Med28"/>
    <property type="match status" value="1"/>
</dbReference>
<evidence type="ECO:0000256" key="6">
    <source>
        <dbReference type="ARBA" id="ARBA00023242"/>
    </source>
</evidence>
<reference evidence="9 10" key="1">
    <citation type="submission" date="2022-11" db="EMBL/GenBank/DDBJ databases">
        <title>Mucor velutinosus strain NIH1002 WGS.</title>
        <authorList>
            <person name="Subramanian P."/>
            <person name="Mullikin J.C."/>
            <person name="Segre J.A."/>
            <person name="Zelazny A.M."/>
        </authorList>
    </citation>
    <scope>NUCLEOTIDE SEQUENCE [LARGE SCALE GENOMIC DNA]</scope>
    <source>
        <strain evidence="9 10">NIH1002</strain>
    </source>
</reference>
<keyword evidence="10" id="KW-1185">Reference proteome</keyword>
<evidence type="ECO:0000256" key="3">
    <source>
        <dbReference type="ARBA" id="ARBA00023015"/>
    </source>
</evidence>
<evidence type="ECO:0000256" key="2">
    <source>
        <dbReference type="ARBA" id="ARBA00005571"/>
    </source>
</evidence>
<keyword evidence="6" id="KW-0539">Nucleus</keyword>
<evidence type="ECO:0000313" key="10">
    <source>
        <dbReference type="Proteomes" id="UP001304243"/>
    </source>
</evidence>
<keyword evidence="4 7" id="KW-0175">Coiled coil</keyword>
<evidence type="ECO:0000256" key="7">
    <source>
        <dbReference type="SAM" id="Coils"/>
    </source>
</evidence>
<feature type="region of interest" description="Disordered" evidence="8">
    <location>
        <begin position="136"/>
        <end position="166"/>
    </location>
</feature>
<comment type="similarity">
    <text evidence="2">Belongs to the Mediator complex subunit 28 family.</text>
</comment>
<dbReference type="RefSeq" id="XP_064684080.1">
    <property type="nucleotide sequence ID" value="XM_064820160.1"/>
</dbReference>